<accession>A0A8X8Y0I0</accession>
<evidence type="ECO:0000256" key="4">
    <source>
        <dbReference type="ARBA" id="ARBA00023034"/>
    </source>
</evidence>
<dbReference type="Pfam" id="PF00650">
    <property type="entry name" value="CRAL_TRIO"/>
    <property type="match status" value="1"/>
</dbReference>
<dbReference type="PROSITE" id="PS51257">
    <property type="entry name" value="PROKAR_LIPOPROTEIN"/>
    <property type="match status" value="1"/>
</dbReference>
<dbReference type="InterPro" id="IPR011074">
    <property type="entry name" value="CRAL/TRIO_N_dom"/>
</dbReference>
<keyword evidence="3" id="KW-0813">Transport</keyword>
<dbReference type="PROSITE" id="PS50191">
    <property type="entry name" value="CRAL_TRIO"/>
    <property type="match status" value="1"/>
</dbReference>
<keyword evidence="3" id="KW-0653">Protein transport</keyword>
<evidence type="ECO:0000313" key="9">
    <source>
        <dbReference type="EMBL" id="KAG6420871.1"/>
    </source>
</evidence>
<evidence type="ECO:0000313" key="10">
    <source>
        <dbReference type="Proteomes" id="UP000298416"/>
    </source>
</evidence>
<feature type="signal peptide" evidence="7">
    <location>
        <begin position="1"/>
        <end position="22"/>
    </location>
</feature>
<protein>
    <recommendedName>
        <fullName evidence="8">CRAL-TRIO domain-containing protein</fullName>
    </recommendedName>
</protein>
<dbReference type="InterPro" id="IPR051026">
    <property type="entry name" value="PI/PC_transfer"/>
</dbReference>
<dbReference type="Gene3D" id="3.40.525.10">
    <property type="entry name" value="CRAL-TRIO lipid binding domain"/>
    <property type="match status" value="1"/>
</dbReference>
<gene>
    <name evidence="9" type="ORF">SASPL_117414</name>
</gene>
<feature type="domain" description="CRAL-TRIO" evidence="8">
    <location>
        <begin position="168"/>
        <end position="343"/>
    </location>
</feature>
<dbReference type="GO" id="GO:0005886">
    <property type="term" value="C:plasma membrane"/>
    <property type="evidence" value="ECO:0007669"/>
    <property type="project" value="UniProtKB-SubCell"/>
</dbReference>
<dbReference type="InterPro" id="IPR036273">
    <property type="entry name" value="CRAL/TRIO_N_dom_sf"/>
</dbReference>
<dbReference type="GO" id="GO:0015031">
    <property type="term" value="P:protein transport"/>
    <property type="evidence" value="ECO:0007669"/>
    <property type="project" value="UniProtKB-KW"/>
</dbReference>
<proteinExistence type="inferred from homology"/>
<dbReference type="SMART" id="SM01100">
    <property type="entry name" value="CRAL_TRIO_N"/>
    <property type="match status" value="1"/>
</dbReference>
<dbReference type="PANTHER" id="PTHR45657">
    <property type="entry name" value="CRAL-TRIO DOMAIN-CONTAINING PROTEIN YKL091C-RELATED"/>
    <property type="match status" value="1"/>
</dbReference>
<evidence type="ECO:0000256" key="7">
    <source>
        <dbReference type="SAM" id="SignalP"/>
    </source>
</evidence>
<dbReference type="SUPFAM" id="SSF46938">
    <property type="entry name" value="CRAL/TRIO N-terminal domain"/>
    <property type="match status" value="1"/>
</dbReference>
<dbReference type="EMBL" id="PNBA02000006">
    <property type="protein sequence ID" value="KAG6420871.1"/>
    <property type="molecule type" value="Genomic_DNA"/>
</dbReference>
<dbReference type="GO" id="GO:0000139">
    <property type="term" value="C:Golgi membrane"/>
    <property type="evidence" value="ECO:0007669"/>
    <property type="project" value="UniProtKB-SubCell"/>
</dbReference>
<keyword evidence="7" id="KW-0732">Signal</keyword>
<dbReference type="SUPFAM" id="SSF52087">
    <property type="entry name" value="CRAL/TRIO domain"/>
    <property type="match status" value="1"/>
</dbReference>
<reference evidence="9" key="2">
    <citation type="submission" date="2020-08" db="EMBL/GenBank/DDBJ databases">
        <title>Plant Genome Project.</title>
        <authorList>
            <person name="Zhang R.-G."/>
        </authorList>
    </citation>
    <scope>NUCLEOTIDE SEQUENCE</scope>
    <source>
        <strain evidence="9">Huo1</strain>
        <tissue evidence="9">Leaf</tissue>
    </source>
</reference>
<comment type="similarity">
    <text evidence="5">Belongs to the SFH family.</text>
</comment>
<reference evidence="9" key="1">
    <citation type="submission" date="2018-01" db="EMBL/GenBank/DDBJ databases">
        <authorList>
            <person name="Mao J.F."/>
        </authorList>
    </citation>
    <scope>NUCLEOTIDE SEQUENCE</scope>
    <source>
        <strain evidence="9">Huo1</strain>
        <tissue evidence="9">Leaf</tissue>
    </source>
</reference>
<name>A0A8X8Y0I0_SALSN</name>
<feature type="region of interest" description="Disordered" evidence="6">
    <location>
        <begin position="37"/>
        <end position="56"/>
    </location>
</feature>
<evidence type="ECO:0000256" key="5">
    <source>
        <dbReference type="ARBA" id="ARBA00038020"/>
    </source>
</evidence>
<feature type="chain" id="PRO_5036468468" description="CRAL-TRIO domain-containing protein" evidence="7">
    <location>
        <begin position="23"/>
        <end position="674"/>
    </location>
</feature>
<dbReference type="InterPro" id="IPR001251">
    <property type="entry name" value="CRAL-TRIO_dom"/>
</dbReference>
<organism evidence="9">
    <name type="scientific">Salvia splendens</name>
    <name type="common">Scarlet sage</name>
    <dbReference type="NCBI Taxonomy" id="180675"/>
    <lineage>
        <taxon>Eukaryota</taxon>
        <taxon>Viridiplantae</taxon>
        <taxon>Streptophyta</taxon>
        <taxon>Embryophyta</taxon>
        <taxon>Tracheophyta</taxon>
        <taxon>Spermatophyta</taxon>
        <taxon>Magnoliopsida</taxon>
        <taxon>eudicotyledons</taxon>
        <taxon>Gunneridae</taxon>
        <taxon>Pentapetalae</taxon>
        <taxon>asterids</taxon>
        <taxon>lamiids</taxon>
        <taxon>Lamiales</taxon>
        <taxon>Lamiaceae</taxon>
        <taxon>Nepetoideae</taxon>
        <taxon>Mentheae</taxon>
        <taxon>Salviinae</taxon>
        <taxon>Salvia</taxon>
        <taxon>Salvia subgen. Calosphace</taxon>
        <taxon>core Calosphace</taxon>
    </lineage>
</organism>
<dbReference type="AlphaFoldDB" id="A0A8X8Y0I0"/>
<feature type="region of interest" description="Disordered" evidence="6">
    <location>
        <begin position="409"/>
        <end position="432"/>
    </location>
</feature>
<feature type="compositionally biased region" description="Polar residues" evidence="6">
    <location>
        <begin position="416"/>
        <end position="427"/>
    </location>
</feature>
<dbReference type="Proteomes" id="UP000298416">
    <property type="component" value="Unassembled WGS sequence"/>
</dbReference>
<evidence type="ECO:0000256" key="3">
    <source>
        <dbReference type="ARBA" id="ARBA00022927"/>
    </source>
</evidence>
<dbReference type="Pfam" id="PF03765">
    <property type="entry name" value="CRAL_TRIO_N"/>
    <property type="match status" value="1"/>
</dbReference>
<dbReference type="InterPro" id="IPR036865">
    <property type="entry name" value="CRAL-TRIO_dom_sf"/>
</dbReference>
<dbReference type="SMART" id="SM00516">
    <property type="entry name" value="SEC14"/>
    <property type="match status" value="1"/>
</dbReference>
<keyword evidence="4" id="KW-0333">Golgi apparatus</keyword>
<comment type="caution">
    <text evidence="9">The sequence shown here is derived from an EMBL/GenBank/DDBJ whole genome shotgun (WGS) entry which is preliminary data.</text>
</comment>
<comment type="subcellular location">
    <subcellularLocation>
        <location evidence="1">Cell membrane</location>
        <topology evidence="1">Peripheral membrane protein</topology>
    </subcellularLocation>
    <subcellularLocation>
        <location evidence="2">Golgi apparatus membrane</location>
        <topology evidence="2">Peripheral membrane protein</topology>
    </subcellularLocation>
</comment>
<evidence type="ECO:0000259" key="8">
    <source>
        <dbReference type="PROSITE" id="PS50191"/>
    </source>
</evidence>
<dbReference type="CDD" id="cd00170">
    <property type="entry name" value="SEC14"/>
    <property type="match status" value="1"/>
</dbReference>
<sequence>MLPMRVASLGLELLVWFPTSAGSLGSCRPERQDVYDETRERRSYYENSEDERRRSKIGSLKKKALYASNKLTHSLKKRGKRKVDFRVPSVSIEDVRDPKEESVVAELRQKLLEMDLLPVKHDDYHTLLRFLKSRDFDINKTIQMWEEMLNWRREFGADTILEDFEFKEQEQVLNYYPQGYHGVDREGRPVYIERLGKAQPSKLIRITSVERYLKYHVQEFERAIHEKFPACSIAAKRRIYSTTTILDVQGLGIKNFTSTATSLLAAMAKIDNSYYPETLHQMYIVNAGPGFKKVLWPAAQKFLDPKTVAKIHVFDPKSLSKLLEVIDPSQLPDFLGGSCSCDVEGGCLRSNKGPWNDPEIMKIVYNAEATLVRKISKTSSDWQGKDLSIQLLPMKGRCSDTSAFESGYDFDDHSSPTRQNCETSSRHTPLHEARTSDTSVYYSCDDQFRQDKDSDNEQGVEEESSNINVVGNTNFNARQCFEGTLVMYWLESIQESIQERVVKGGFRCMTRTVMSMITKLFDLIQNAHAECLRRQTGVYPSNTLESEQESNNQLSVGAEAVREESMVLPCVQRLQRLENLLEEIKKKPAEIPMEKDQLLQLSLERIKSVEFDLEKTKRALNSTVAKQLEISQLLENMRESKFHECLAFISEVFLLLELILQIYLAYNRLALGPK</sequence>
<keyword evidence="10" id="KW-1185">Reference proteome</keyword>
<dbReference type="PANTHER" id="PTHR45657:SF8">
    <property type="entry name" value="PHOSPHATIDYLINOSITOL_PHOSPHATIDYLCHOLINE TRANSFER PROTEIN SFH13"/>
    <property type="match status" value="1"/>
</dbReference>
<evidence type="ECO:0000256" key="2">
    <source>
        <dbReference type="ARBA" id="ARBA00004395"/>
    </source>
</evidence>
<dbReference type="Gene3D" id="1.10.8.20">
    <property type="entry name" value="N-terminal domain of phosphatidylinositol transfer protein sec14p"/>
    <property type="match status" value="1"/>
</dbReference>
<evidence type="ECO:0000256" key="6">
    <source>
        <dbReference type="SAM" id="MobiDB-lite"/>
    </source>
</evidence>
<evidence type="ECO:0000256" key="1">
    <source>
        <dbReference type="ARBA" id="ARBA00004202"/>
    </source>
</evidence>